<gene>
    <name evidence="1" type="ORF">MIU77_15600</name>
</gene>
<evidence type="ECO:0000313" key="2">
    <source>
        <dbReference type="Proteomes" id="UP001055200"/>
    </source>
</evidence>
<proteinExistence type="predicted"/>
<reference evidence="1" key="1">
    <citation type="submission" date="2022-08" db="EMBL/GenBank/DDBJ databases">
        <title>Complete genome sequence of 14 non-tuberculosis mycobacteria type-strains.</title>
        <authorList>
            <person name="Igarashi Y."/>
            <person name="Osugi A."/>
            <person name="Mitarai S."/>
        </authorList>
    </citation>
    <scope>NUCLEOTIDE SEQUENCE</scope>
    <source>
        <strain evidence="1">DSM 45575</strain>
    </source>
</reference>
<organism evidence="1 2">
    <name type="scientific">Mycolicibacillus parakoreensis</name>
    <dbReference type="NCBI Taxonomy" id="1069221"/>
    <lineage>
        <taxon>Bacteria</taxon>
        <taxon>Bacillati</taxon>
        <taxon>Actinomycetota</taxon>
        <taxon>Actinomycetes</taxon>
        <taxon>Mycobacteriales</taxon>
        <taxon>Mycobacteriaceae</taxon>
        <taxon>Mycolicibacillus</taxon>
    </lineage>
</organism>
<protein>
    <submittedName>
        <fullName evidence="1">Uncharacterized protein</fullName>
    </submittedName>
</protein>
<keyword evidence="2" id="KW-1185">Reference proteome</keyword>
<dbReference type="Proteomes" id="UP001055200">
    <property type="component" value="Chromosome"/>
</dbReference>
<name>A0ABY3U3Z5_9MYCO</name>
<dbReference type="EMBL" id="CP092365">
    <property type="protein sequence ID" value="ULN52257.1"/>
    <property type="molecule type" value="Genomic_DNA"/>
</dbReference>
<evidence type="ECO:0000313" key="1">
    <source>
        <dbReference type="EMBL" id="ULN52257.1"/>
    </source>
</evidence>
<accession>A0ABY3U3Z5</accession>
<sequence length="295" mass="32749">MRVPVVPFLTPPEAAISHGGWSLNTVDGDIDLPSEIPHWDYQTVLALAAPVSVDRRTVTETCQLDWESGLAVLVMARSSHTSTELVAARLNVPLNETFDLAVEIKLEGRQLGGRLTLETLLVLTHPKPASVLAPQHPGSILWRETHWTDLEGAGAQFPTDTVDFAQAGRDARAGWELHIELGDLDASFMSAARLTLNSGHPAIAKLLRGEKDDGTKQLLRTLNWDLTRQMVRLALRNEEITFIDVDPEALTVAGVLRNLVASIWPTQSISTLRRWFEQDPSRIELHLQHHCRLLT</sequence>
<dbReference type="RefSeq" id="WP_240170531.1">
    <property type="nucleotide sequence ID" value="NZ_CP092365.1"/>
</dbReference>